<evidence type="ECO:0000256" key="2">
    <source>
        <dbReference type="SAM" id="Phobius"/>
    </source>
</evidence>
<evidence type="ECO:0000256" key="1">
    <source>
        <dbReference type="SAM" id="MobiDB-lite"/>
    </source>
</evidence>
<keyword evidence="2" id="KW-0472">Membrane</keyword>
<comment type="caution">
    <text evidence="3">The sequence shown here is derived from an EMBL/GenBank/DDBJ whole genome shotgun (WGS) entry which is preliminary data.</text>
</comment>
<sequence>MKSEYTDDRDKTITDTETENTRTDETESSSVNKLSSTSRLAFGISNKNKKDSNDFVKKIVNIYLFFIVFSLLWLYICSIN</sequence>
<feature type="region of interest" description="Disordered" evidence="1">
    <location>
        <begin position="1"/>
        <end position="35"/>
    </location>
</feature>
<reference evidence="3 4" key="1">
    <citation type="journal article" date="2017" name="Environ. Microbiol.">
        <title>Decay of the glycolytic pathway and adaptation to intranuclear parasitism within Enterocytozoonidae microsporidia.</title>
        <authorList>
            <person name="Wiredu Boakye D."/>
            <person name="Jaroenlak P."/>
            <person name="Prachumwat A."/>
            <person name="Williams T.A."/>
            <person name="Bateman K.S."/>
            <person name="Itsathitphaisarn O."/>
            <person name="Sritunyalucksana K."/>
            <person name="Paszkiewicz K.H."/>
            <person name="Moore K.A."/>
            <person name="Stentiford G.D."/>
            <person name="Williams B.A."/>
        </authorList>
    </citation>
    <scope>NUCLEOTIDE SEQUENCE [LARGE SCALE GENOMIC DNA]</scope>
    <source>
        <strain evidence="4">canceri</strain>
    </source>
</reference>
<keyword evidence="2" id="KW-0812">Transmembrane</keyword>
<gene>
    <name evidence="3" type="ORF">A0H76_401</name>
</gene>
<dbReference type="Proteomes" id="UP000192501">
    <property type="component" value="Unassembled WGS sequence"/>
</dbReference>
<protein>
    <submittedName>
        <fullName evidence="3">Uncharacterized protein</fullName>
    </submittedName>
</protein>
<organism evidence="3 4">
    <name type="scientific">Hepatospora eriocheir</name>
    <dbReference type="NCBI Taxonomy" id="1081669"/>
    <lineage>
        <taxon>Eukaryota</taxon>
        <taxon>Fungi</taxon>
        <taxon>Fungi incertae sedis</taxon>
        <taxon>Microsporidia</taxon>
        <taxon>Hepatosporidae</taxon>
        <taxon>Hepatospora</taxon>
    </lineage>
</organism>
<accession>A0A1X0QIU4</accession>
<evidence type="ECO:0000313" key="3">
    <source>
        <dbReference type="EMBL" id="ORD99676.1"/>
    </source>
</evidence>
<name>A0A1X0QIU4_9MICR</name>
<dbReference type="VEuPathDB" id="MicrosporidiaDB:A0H76_401"/>
<feature type="transmembrane region" description="Helical" evidence="2">
    <location>
        <begin position="59"/>
        <end position="76"/>
    </location>
</feature>
<feature type="compositionally biased region" description="Basic and acidic residues" evidence="1">
    <location>
        <begin position="1"/>
        <end position="25"/>
    </location>
</feature>
<evidence type="ECO:0000313" key="4">
    <source>
        <dbReference type="Proteomes" id="UP000192501"/>
    </source>
</evidence>
<dbReference type="EMBL" id="LTAI01000133">
    <property type="protein sequence ID" value="ORD99676.1"/>
    <property type="molecule type" value="Genomic_DNA"/>
</dbReference>
<keyword evidence="2" id="KW-1133">Transmembrane helix</keyword>
<proteinExistence type="predicted"/>
<dbReference type="AlphaFoldDB" id="A0A1X0QIU4"/>